<dbReference type="Pfam" id="PF14494">
    <property type="entry name" value="DUF4436"/>
    <property type="match status" value="1"/>
</dbReference>
<dbReference type="InParanoid" id="A0A369K9B3"/>
<feature type="transmembrane region" description="Helical" evidence="1">
    <location>
        <begin position="297"/>
        <end position="320"/>
    </location>
</feature>
<dbReference type="STRING" id="39966.A0A369K9B3"/>
<evidence type="ECO:0008006" key="4">
    <source>
        <dbReference type="Google" id="ProtNLM"/>
    </source>
</evidence>
<gene>
    <name evidence="2" type="ORF">Hypma_013867</name>
</gene>
<comment type="caution">
    <text evidence="2">The sequence shown here is derived from an EMBL/GenBank/DDBJ whole genome shotgun (WGS) entry which is preliminary data.</text>
</comment>
<keyword evidence="1" id="KW-0472">Membrane</keyword>
<dbReference type="InterPro" id="IPR027948">
    <property type="entry name" value="DUF4436"/>
</dbReference>
<feature type="transmembrane region" description="Helical" evidence="1">
    <location>
        <begin position="233"/>
        <end position="257"/>
    </location>
</feature>
<dbReference type="OrthoDB" id="2923771at2759"/>
<evidence type="ECO:0000313" key="3">
    <source>
        <dbReference type="Proteomes" id="UP000076154"/>
    </source>
</evidence>
<accession>A0A369K9B3</accession>
<sequence>MLPATKIKLCKLLMFFILLIAPLLYAILSVFLTPRAINQHRSDGGDGSTGRVITLQAELHALDLGTNTMKLDWTLVDDNALSCNTGDSASECDAVLPVDIYFDTNLLVPSGEERNTSNVPPTTPVFNYNATAFVRNKHSNAVVFHTDLDVENVGSSGALSYPFDSYYSIIFAFAREQQPNGTETDVTLRISYTAGVLLGFSVDSDASVLSDGDGSNDVLNRIVIRRSDSVRTYALIIVIGIWIITLMMCVSVMYSWLFGYLQRVELLLIPPATIFTFTQLRATLPGAPADFGTILDIAGILPCMMLMVISAAVAISIVVFSDPTKDRETWLTRFFNQPATTKVKEADDDDVQQMGNRAQV</sequence>
<dbReference type="Proteomes" id="UP000076154">
    <property type="component" value="Unassembled WGS sequence"/>
</dbReference>
<keyword evidence="1" id="KW-1133">Transmembrane helix</keyword>
<keyword evidence="3" id="KW-1185">Reference proteome</keyword>
<evidence type="ECO:0000256" key="1">
    <source>
        <dbReference type="SAM" id="Phobius"/>
    </source>
</evidence>
<name>A0A369K9B3_HYPMA</name>
<reference evidence="2" key="1">
    <citation type="submission" date="2018-04" db="EMBL/GenBank/DDBJ databases">
        <title>Whole genome sequencing of Hypsizygus marmoreus.</title>
        <authorList>
            <person name="Choi I.-G."/>
            <person name="Min B."/>
            <person name="Kim J.-G."/>
            <person name="Kim S."/>
            <person name="Oh Y.-L."/>
            <person name="Kong W.-S."/>
            <person name="Park H."/>
            <person name="Jeong J."/>
            <person name="Song E.-S."/>
        </authorList>
    </citation>
    <scope>NUCLEOTIDE SEQUENCE [LARGE SCALE GENOMIC DNA]</scope>
    <source>
        <strain evidence="2">51987-8</strain>
    </source>
</reference>
<protein>
    <recommendedName>
        <fullName evidence="4">Transmembrane protein</fullName>
    </recommendedName>
</protein>
<dbReference type="EMBL" id="LUEZ02000009">
    <property type="protein sequence ID" value="RDB30040.1"/>
    <property type="molecule type" value="Genomic_DNA"/>
</dbReference>
<feature type="transmembrane region" description="Helical" evidence="1">
    <location>
        <begin position="12"/>
        <end position="32"/>
    </location>
</feature>
<proteinExistence type="predicted"/>
<keyword evidence="1" id="KW-0812">Transmembrane</keyword>
<evidence type="ECO:0000313" key="2">
    <source>
        <dbReference type="EMBL" id="RDB30040.1"/>
    </source>
</evidence>
<organism evidence="2 3">
    <name type="scientific">Hypsizygus marmoreus</name>
    <name type="common">White beech mushroom</name>
    <name type="synonym">Agaricus marmoreus</name>
    <dbReference type="NCBI Taxonomy" id="39966"/>
    <lineage>
        <taxon>Eukaryota</taxon>
        <taxon>Fungi</taxon>
        <taxon>Dikarya</taxon>
        <taxon>Basidiomycota</taxon>
        <taxon>Agaricomycotina</taxon>
        <taxon>Agaricomycetes</taxon>
        <taxon>Agaricomycetidae</taxon>
        <taxon>Agaricales</taxon>
        <taxon>Tricholomatineae</taxon>
        <taxon>Lyophyllaceae</taxon>
        <taxon>Hypsizygus</taxon>
    </lineage>
</organism>
<dbReference type="AlphaFoldDB" id="A0A369K9B3"/>